<feature type="chain" id="PRO_5045630176" evidence="1">
    <location>
        <begin position="24"/>
        <end position="167"/>
    </location>
</feature>
<dbReference type="Proteomes" id="UP001501565">
    <property type="component" value="Unassembled WGS sequence"/>
</dbReference>
<dbReference type="RefSeq" id="WP_344797819.1">
    <property type="nucleotide sequence ID" value="NZ_BAABBN010000006.1"/>
</dbReference>
<accession>A0ABP7MI94</accession>
<gene>
    <name evidence="2" type="ORF">GCM10022277_18440</name>
</gene>
<sequence length="167" mass="17828">MKLTHIFSASILALACSAGSAFAGTPGLTGIHTGNYDLQVKTTSGALKAISYKSYSWTWDFDAQTATFDGGYIRSPHSIIPLAYKAHTPIELTDNGDGTYTADYEFQAYNPLYGNPKAATSTTFEITDTGSGLQIKTLDTNNNGVPGTPIIGIFPFDIELDWAGVTN</sequence>
<dbReference type="EMBL" id="BAABBN010000006">
    <property type="protein sequence ID" value="GAA3922826.1"/>
    <property type="molecule type" value="Genomic_DNA"/>
</dbReference>
<evidence type="ECO:0000313" key="2">
    <source>
        <dbReference type="EMBL" id="GAA3922826.1"/>
    </source>
</evidence>
<keyword evidence="3" id="KW-1185">Reference proteome</keyword>
<keyword evidence="1" id="KW-0732">Signal</keyword>
<name>A0ABP7MI94_9GAMM</name>
<reference evidence="3" key="1">
    <citation type="journal article" date="2019" name="Int. J. Syst. Evol. Microbiol.">
        <title>The Global Catalogue of Microorganisms (GCM) 10K type strain sequencing project: providing services to taxonomists for standard genome sequencing and annotation.</title>
        <authorList>
            <consortium name="The Broad Institute Genomics Platform"/>
            <consortium name="The Broad Institute Genome Sequencing Center for Infectious Disease"/>
            <person name="Wu L."/>
            <person name="Ma J."/>
        </authorList>
    </citation>
    <scope>NUCLEOTIDE SEQUENCE [LARGE SCALE GENOMIC DNA]</scope>
    <source>
        <strain evidence="3">JCM 17551</strain>
    </source>
</reference>
<proteinExistence type="predicted"/>
<comment type="caution">
    <text evidence="2">The sequence shown here is derived from an EMBL/GenBank/DDBJ whole genome shotgun (WGS) entry which is preliminary data.</text>
</comment>
<evidence type="ECO:0000256" key="1">
    <source>
        <dbReference type="SAM" id="SignalP"/>
    </source>
</evidence>
<evidence type="ECO:0000313" key="3">
    <source>
        <dbReference type="Proteomes" id="UP001501565"/>
    </source>
</evidence>
<organism evidence="2 3">
    <name type="scientific">Litoribacillus peritrichatus</name>
    <dbReference type="NCBI Taxonomy" id="718191"/>
    <lineage>
        <taxon>Bacteria</taxon>
        <taxon>Pseudomonadati</taxon>
        <taxon>Pseudomonadota</taxon>
        <taxon>Gammaproteobacteria</taxon>
        <taxon>Oceanospirillales</taxon>
        <taxon>Oceanospirillaceae</taxon>
        <taxon>Litoribacillus</taxon>
    </lineage>
</organism>
<feature type="signal peptide" evidence="1">
    <location>
        <begin position="1"/>
        <end position="23"/>
    </location>
</feature>
<protein>
    <submittedName>
        <fullName evidence="2">Uncharacterized protein</fullName>
    </submittedName>
</protein>
<dbReference type="PROSITE" id="PS51257">
    <property type="entry name" value="PROKAR_LIPOPROTEIN"/>
    <property type="match status" value="1"/>
</dbReference>